<gene>
    <name evidence="7" type="ORF">SACC_26840</name>
</gene>
<evidence type="ECO:0000256" key="2">
    <source>
        <dbReference type="ARBA" id="ARBA00022475"/>
    </source>
</evidence>
<dbReference type="Pfam" id="PF07690">
    <property type="entry name" value="MFS_1"/>
    <property type="match status" value="1"/>
</dbReference>
<dbReference type="PANTHER" id="PTHR23513">
    <property type="entry name" value="INTEGRAL MEMBRANE EFFLUX PROTEIN-RELATED"/>
    <property type="match status" value="1"/>
</dbReference>
<dbReference type="PANTHER" id="PTHR23513:SF6">
    <property type="entry name" value="MAJOR FACILITATOR SUPERFAMILY ASSOCIATED DOMAIN-CONTAINING PROTEIN"/>
    <property type="match status" value="1"/>
</dbReference>
<evidence type="ECO:0000256" key="5">
    <source>
        <dbReference type="ARBA" id="ARBA00023136"/>
    </source>
</evidence>
<accession>A0AAQ4CV36</accession>
<sequence>MTLVSLFFVISFLSQLGVLINNLFAIILTFYLSMIIGGFVIDGSETILSIWIKENICEKDYKKISSINRVITRSLRLLAIALAGILLAIDIKYSLFTPLIILGATIFMLLPIKIANTNRNTLRQGFIEGFNYIRKNKVLTQFIILTINNLFFNIQGILLLYYVEKFLHQGPIYFSVLGASAEIGIVLGSFYAVRIKKGKLGLYNLLFGLLISASFISYVLIHNIFLSIIPTFTIFFFSGINSVLTSIALLKIIDKEFMGRARGFLGTISTGLATFSGALGGILIEVIGVGGTYLIVGIINLIFTLLILTFKEYYNLEI</sequence>
<dbReference type="SUPFAM" id="SSF103473">
    <property type="entry name" value="MFS general substrate transporter"/>
    <property type="match status" value="1"/>
</dbReference>
<evidence type="ECO:0008006" key="9">
    <source>
        <dbReference type="Google" id="ProtNLM"/>
    </source>
</evidence>
<dbReference type="Gene3D" id="1.20.1250.20">
    <property type="entry name" value="MFS general substrate transporter like domains"/>
    <property type="match status" value="1"/>
</dbReference>
<evidence type="ECO:0000256" key="6">
    <source>
        <dbReference type="SAM" id="Phobius"/>
    </source>
</evidence>
<feature type="transmembrane region" description="Helical" evidence="6">
    <location>
        <begin position="70"/>
        <end position="89"/>
    </location>
</feature>
<keyword evidence="3 6" id="KW-0812">Transmembrane</keyword>
<dbReference type="GO" id="GO:0005886">
    <property type="term" value="C:plasma membrane"/>
    <property type="evidence" value="ECO:0007669"/>
    <property type="project" value="UniProtKB-SubCell"/>
</dbReference>
<dbReference type="AlphaFoldDB" id="A0AAQ4CV36"/>
<organism evidence="7 8">
    <name type="scientific">Saccharolobus caldissimus</name>
    <dbReference type="NCBI Taxonomy" id="1702097"/>
    <lineage>
        <taxon>Archaea</taxon>
        <taxon>Thermoproteota</taxon>
        <taxon>Thermoprotei</taxon>
        <taxon>Sulfolobales</taxon>
        <taxon>Sulfolobaceae</taxon>
        <taxon>Saccharolobus</taxon>
    </lineage>
</organism>
<feature type="transmembrane region" description="Helical" evidence="6">
    <location>
        <begin position="227"/>
        <end position="252"/>
    </location>
</feature>
<protein>
    <recommendedName>
        <fullName evidence="9">Major facilitator superfamily (MFS) profile domain-containing protein</fullName>
    </recommendedName>
</protein>
<comment type="subcellular location">
    <subcellularLocation>
        <location evidence="1">Cell membrane</location>
        <topology evidence="1">Multi-pass membrane protein</topology>
    </subcellularLocation>
</comment>
<name>A0AAQ4CV36_9CREN</name>
<keyword evidence="5 6" id="KW-0472">Membrane</keyword>
<dbReference type="Proteomes" id="UP001319921">
    <property type="component" value="Chromosome"/>
</dbReference>
<feature type="transmembrane region" description="Helical" evidence="6">
    <location>
        <begin position="172"/>
        <end position="193"/>
    </location>
</feature>
<evidence type="ECO:0000313" key="7">
    <source>
        <dbReference type="EMBL" id="BDB99667.1"/>
    </source>
</evidence>
<feature type="transmembrane region" description="Helical" evidence="6">
    <location>
        <begin position="6"/>
        <end position="32"/>
    </location>
</feature>
<feature type="transmembrane region" description="Helical" evidence="6">
    <location>
        <begin position="290"/>
        <end position="310"/>
    </location>
</feature>
<dbReference type="KEGG" id="scas:SACC_26840"/>
<dbReference type="InterPro" id="IPR036259">
    <property type="entry name" value="MFS_trans_sf"/>
</dbReference>
<feature type="transmembrane region" description="Helical" evidence="6">
    <location>
        <begin position="95"/>
        <end position="117"/>
    </location>
</feature>
<proteinExistence type="predicted"/>
<dbReference type="GeneID" id="68867404"/>
<feature type="transmembrane region" description="Helical" evidence="6">
    <location>
        <begin position="200"/>
        <end position="221"/>
    </location>
</feature>
<dbReference type="EMBL" id="AP025226">
    <property type="protein sequence ID" value="BDB99667.1"/>
    <property type="molecule type" value="Genomic_DNA"/>
</dbReference>
<evidence type="ECO:0000256" key="4">
    <source>
        <dbReference type="ARBA" id="ARBA00022989"/>
    </source>
</evidence>
<feature type="transmembrane region" description="Helical" evidence="6">
    <location>
        <begin position="264"/>
        <end position="284"/>
    </location>
</feature>
<dbReference type="RefSeq" id="WP_345725195.1">
    <property type="nucleotide sequence ID" value="NZ_AP025226.1"/>
</dbReference>
<keyword evidence="2" id="KW-1003">Cell membrane</keyword>
<feature type="transmembrane region" description="Helical" evidence="6">
    <location>
        <begin position="138"/>
        <end position="160"/>
    </location>
</feature>
<keyword evidence="4 6" id="KW-1133">Transmembrane helix</keyword>
<dbReference type="GO" id="GO:0022857">
    <property type="term" value="F:transmembrane transporter activity"/>
    <property type="evidence" value="ECO:0007669"/>
    <property type="project" value="InterPro"/>
</dbReference>
<evidence type="ECO:0000313" key="8">
    <source>
        <dbReference type="Proteomes" id="UP001319921"/>
    </source>
</evidence>
<evidence type="ECO:0000256" key="3">
    <source>
        <dbReference type="ARBA" id="ARBA00022692"/>
    </source>
</evidence>
<evidence type="ECO:0000256" key="1">
    <source>
        <dbReference type="ARBA" id="ARBA00004651"/>
    </source>
</evidence>
<keyword evidence="8" id="KW-1185">Reference proteome</keyword>
<reference evidence="7 8" key="1">
    <citation type="journal article" date="2022" name="Microbiol. Resour. Announc.">
        <title>Complete Genome Sequence of the Hyperthermophilic and Acidophilic Archaeon Saccharolobus caldissimus Strain HS-3T.</title>
        <authorList>
            <person name="Sakai H.D."/>
            <person name="Kurosawa N."/>
        </authorList>
    </citation>
    <scope>NUCLEOTIDE SEQUENCE [LARGE SCALE GENOMIC DNA]</scope>
    <source>
        <strain evidence="7 8">JCM32116</strain>
    </source>
</reference>
<dbReference type="InterPro" id="IPR011701">
    <property type="entry name" value="MFS"/>
</dbReference>